<dbReference type="GO" id="GO:0005975">
    <property type="term" value="P:carbohydrate metabolic process"/>
    <property type="evidence" value="ECO:0007669"/>
    <property type="project" value="InterPro"/>
</dbReference>
<evidence type="ECO:0000259" key="1">
    <source>
        <dbReference type="PROSITE" id="PS51762"/>
    </source>
</evidence>
<dbReference type="PROSITE" id="PS51762">
    <property type="entry name" value="GH16_2"/>
    <property type="match status" value="1"/>
</dbReference>
<dbReference type="EMBL" id="KN846972">
    <property type="protein sequence ID" value="KIW79947.1"/>
    <property type="molecule type" value="Genomic_DNA"/>
</dbReference>
<dbReference type="Pfam" id="PF26113">
    <property type="entry name" value="GH16_XgeA"/>
    <property type="match status" value="1"/>
</dbReference>
<dbReference type="STRING" id="1442368.A0A0D2F035"/>
<name>A0A0D2F035_9EURO</name>
<dbReference type="InterPro" id="IPR050546">
    <property type="entry name" value="Glycosyl_Hydrlase_16"/>
</dbReference>
<protein>
    <recommendedName>
        <fullName evidence="1">GH16 domain-containing protein</fullName>
    </recommendedName>
</protein>
<dbReference type="InterPro" id="IPR000757">
    <property type="entry name" value="Beta-glucanase-like"/>
</dbReference>
<sequence>MRAPEIAGFYVEWSDEFYGTAGTPPSSQCWSLQTPSINYNNELQSYTNSTNNAYLDGNGQLCIVPQKVNGQWTSARLYGNPSFQCDNNRKMIFAAHIKLGQNPPWQQQGIWPAWWALGQSILEDGEWPKCGEWDILELCNGSYTNQSSIHQLDEAGNHTVSHGTINFDRRDYHTFAVLIDLSSDDYSQQCIKFQLDGQTYFTVQGDASSEAASQCWDRCARSPFFPILNIAVGGDLPGYPNDDTLPGVDSGMTIQWLAVYKSWY</sequence>
<feature type="domain" description="GH16" evidence="1">
    <location>
        <begin position="11"/>
        <end position="264"/>
    </location>
</feature>
<dbReference type="GeneID" id="25306052"/>
<evidence type="ECO:0000313" key="3">
    <source>
        <dbReference type="Proteomes" id="UP000053029"/>
    </source>
</evidence>
<organism evidence="2 3">
    <name type="scientific">Fonsecaea pedrosoi CBS 271.37</name>
    <dbReference type="NCBI Taxonomy" id="1442368"/>
    <lineage>
        <taxon>Eukaryota</taxon>
        <taxon>Fungi</taxon>
        <taxon>Dikarya</taxon>
        <taxon>Ascomycota</taxon>
        <taxon>Pezizomycotina</taxon>
        <taxon>Eurotiomycetes</taxon>
        <taxon>Chaetothyriomycetidae</taxon>
        <taxon>Chaetothyriales</taxon>
        <taxon>Herpotrichiellaceae</taxon>
        <taxon>Fonsecaea</taxon>
    </lineage>
</organism>
<evidence type="ECO:0000313" key="2">
    <source>
        <dbReference type="EMBL" id="KIW79947.1"/>
    </source>
</evidence>
<dbReference type="InterPro" id="IPR013320">
    <property type="entry name" value="ConA-like_dom_sf"/>
</dbReference>
<gene>
    <name evidence="2" type="ORF">Z517_06562</name>
</gene>
<dbReference type="Gene3D" id="2.60.120.200">
    <property type="match status" value="1"/>
</dbReference>
<dbReference type="OrthoDB" id="192832at2759"/>
<accession>A0A0D2F035</accession>
<dbReference type="VEuPathDB" id="FungiDB:Z517_06562"/>
<dbReference type="RefSeq" id="XP_013283755.1">
    <property type="nucleotide sequence ID" value="XM_013428301.1"/>
</dbReference>
<dbReference type="HOGENOM" id="CLU_019533_3_1_1"/>
<reference evidence="2 3" key="1">
    <citation type="submission" date="2015-01" db="EMBL/GenBank/DDBJ databases">
        <title>The Genome Sequence of Fonsecaea pedrosoi CBS 271.37.</title>
        <authorList>
            <consortium name="The Broad Institute Genomics Platform"/>
            <person name="Cuomo C."/>
            <person name="de Hoog S."/>
            <person name="Gorbushina A."/>
            <person name="Stielow B."/>
            <person name="Teixiera M."/>
            <person name="Abouelleil A."/>
            <person name="Chapman S.B."/>
            <person name="Priest M."/>
            <person name="Young S.K."/>
            <person name="Wortman J."/>
            <person name="Nusbaum C."/>
            <person name="Birren B."/>
        </authorList>
    </citation>
    <scope>NUCLEOTIDE SEQUENCE [LARGE SCALE GENOMIC DNA]</scope>
    <source>
        <strain evidence="2 3">CBS 271.37</strain>
    </source>
</reference>
<dbReference type="AlphaFoldDB" id="A0A0D2F035"/>
<dbReference type="GO" id="GO:0004553">
    <property type="term" value="F:hydrolase activity, hydrolyzing O-glycosyl compounds"/>
    <property type="evidence" value="ECO:0007669"/>
    <property type="project" value="InterPro"/>
</dbReference>
<dbReference type="SUPFAM" id="SSF49899">
    <property type="entry name" value="Concanavalin A-like lectins/glucanases"/>
    <property type="match status" value="1"/>
</dbReference>
<proteinExistence type="predicted"/>
<dbReference type="PANTHER" id="PTHR10963">
    <property type="entry name" value="GLYCOSYL HYDROLASE-RELATED"/>
    <property type="match status" value="1"/>
</dbReference>
<dbReference type="Proteomes" id="UP000053029">
    <property type="component" value="Unassembled WGS sequence"/>
</dbReference>
<dbReference type="PANTHER" id="PTHR10963:SF60">
    <property type="entry name" value="GRAM-NEGATIVE BACTERIA-BINDING PROTEIN 1-RELATED"/>
    <property type="match status" value="1"/>
</dbReference>
<keyword evidence="3" id="KW-1185">Reference proteome</keyword>